<dbReference type="GO" id="GO:0005634">
    <property type="term" value="C:nucleus"/>
    <property type="evidence" value="ECO:0007669"/>
    <property type="project" value="InterPro"/>
</dbReference>
<gene>
    <name evidence="4" type="ORF">PoB_004556000</name>
</gene>
<keyword evidence="5" id="KW-1185">Reference proteome</keyword>
<organism evidence="4 5">
    <name type="scientific">Plakobranchus ocellatus</name>
    <dbReference type="NCBI Taxonomy" id="259542"/>
    <lineage>
        <taxon>Eukaryota</taxon>
        <taxon>Metazoa</taxon>
        <taxon>Spiralia</taxon>
        <taxon>Lophotrochozoa</taxon>
        <taxon>Mollusca</taxon>
        <taxon>Gastropoda</taxon>
        <taxon>Heterobranchia</taxon>
        <taxon>Euthyneura</taxon>
        <taxon>Panpulmonata</taxon>
        <taxon>Sacoglossa</taxon>
        <taxon>Placobranchoidea</taxon>
        <taxon>Plakobranchidae</taxon>
        <taxon>Plakobranchus</taxon>
    </lineage>
</organism>
<feature type="compositionally biased region" description="Basic and acidic residues" evidence="2">
    <location>
        <begin position="1"/>
        <end position="17"/>
    </location>
</feature>
<comment type="similarity">
    <text evidence="1">Belongs to the GADD45 family.</text>
</comment>
<evidence type="ECO:0000259" key="3">
    <source>
        <dbReference type="Pfam" id="PF01248"/>
    </source>
</evidence>
<dbReference type="Pfam" id="PF01248">
    <property type="entry name" value="Ribosomal_L7Ae"/>
    <property type="match status" value="1"/>
</dbReference>
<dbReference type="AlphaFoldDB" id="A0AAV4BHR8"/>
<evidence type="ECO:0000313" key="4">
    <source>
        <dbReference type="EMBL" id="GFO19055.1"/>
    </source>
</evidence>
<evidence type="ECO:0000256" key="1">
    <source>
        <dbReference type="ARBA" id="ARBA00007361"/>
    </source>
</evidence>
<dbReference type="PANTHER" id="PTHR10411">
    <property type="entry name" value="GROWTH ARREST AND DNA DAMAGE-INDUCIBLE PROTEIN GADD45"/>
    <property type="match status" value="1"/>
</dbReference>
<name>A0AAV4BHR8_9GAST</name>
<dbReference type="GO" id="GO:0051726">
    <property type="term" value="P:regulation of cell cycle"/>
    <property type="evidence" value="ECO:0007669"/>
    <property type="project" value="InterPro"/>
</dbReference>
<accession>A0AAV4BHR8</accession>
<dbReference type="EMBL" id="BLXT01004995">
    <property type="protein sequence ID" value="GFO19055.1"/>
    <property type="molecule type" value="Genomic_DNA"/>
</dbReference>
<sequence length="193" mass="21668">MIRRESTPTVEDVHDTLPEPDNSTLDSELPWFISSTANHYSEPKKFMRIHAKGIDNTLREVVWQAVEQGRVTCGVQNCAHQLETEPCNILLCVLPEATPDKMDVSTSIHHMLIEAFCLENSVQLIKVDSVGKLERLLQGRAPSAFKSKTFDLSCVLVQYPTGAASIEDRTLAEFCRSDVFKDTSQFHHIALPD</sequence>
<feature type="domain" description="Ribosomal protein eL8/eL30/eS12/Gadd45" evidence="3">
    <location>
        <begin position="58"/>
        <end position="138"/>
    </location>
</feature>
<dbReference type="InterPro" id="IPR029064">
    <property type="entry name" value="Ribosomal_eL30-like_sf"/>
</dbReference>
<evidence type="ECO:0000256" key="2">
    <source>
        <dbReference type="SAM" id="MobiDB-lite"/>
    </source>
</evidence>
<dbReference type="GO" id="GO:0005737">
    <property type="term" value="C:cytoplasm"/>
    <property type="evidence" value="ECO:0007669"/>
    <property type="project" value="TreeGrafter"/>
</dbReference>
<dbReference type="InterPro" id="IPR004038">
    <property type="entry name" value="Ribosomal_eL8/eL30/eS12/Gad45"/>
</dbReference>
<dbReference type="InterPro" id="IPR024824">
    <property type="entry name" value="GADD45"/>
</dbReference>
<dbReference type="Gene3D" id="3.30.1330.30">
    <property type="match status" value="1"/>
</dbReference>
<protein>
    <submittedName>
        <fullName evidence="4">Growth arrest and DNA damage-inducible protein gadd45 alpha-like</fullName>
    </submittedName>
</protein>
<feature type="region of interest" description="Disordered" evidence="2">
    <location>
        <begin position="1"/>
        <end position="22"/>
    </location>
</feature>
<dbReference type="PANTHER" id="PTHR10411:SF8">
    <property type="entry name" value="FI09246P"/>
    <property type="match status" value="1"/>
</dbReference>
<evidence type="ECO:0000313" key="5">
    <source>
        <dbReference type="Proteomes" id="UP000735302"/>
    </source>
</evidence>
<dbReference type="Proteomes" id="UP000735302">
    <property type="component" value="Unassembled WGS sequence"/>
</dbReference>
<reference evidence="4 5" key="1">
    <citation type="journal article" date="2021" name="Elife">
        <title>Chloroplast acquisition without the gene transfer in kleptoplastic sea slugs, Plakobranchus ocellatus.</title>
        <authorList>
            <person name="Maeda T."/>
            <person name="Takahashi S."/>
            <person name="Yoshida T."/>
            <person name="Shimamura S."/>
            <person name="Takaki Y."/>
            <person name="Nagai Y."/>
            <person name="Toyoda A."/>
            <person name="Suzuki Y."/>
            <person name="Arimoto A."/>
            <person name="Ishii H."/>
            <person name="Satoh N."/>
            <person name="Nishiyama T."/>
            <person name="Hasebe M."/>
            <person name="Maruyama T."/>
            <person name="Minagawa J."/>
            <person name="Obokata J."/>
            <person name="Shigenobu S."/>
        </authorList>
    </citation>
    <scope>NUCLEOTIDE SEQUENCE [LARGE SCALE GENOMIC DNA]</scope>
</reference>
<comment type="caution">
    <text evidence="4">The sequence shown here is derived from an EMBL/GenBank/DDBJ whole genome shotgun (WGS) entry which is preliminary data.</text>
</comment>
<proteinExistence type="inferred from homology"/>